<accession>A0A844AWI0</accession>
<comment type="caution">
    <text evidence="1">The sequence shown here is derived from an EMBL/GenBank/DDBJ whole genome shotgun (WGS) entry which is preliminary data.</text>
</comment>
<sequence length="69" mass="7498">MMGKTFYDHGPLNTMRGAFLRVWRCGAVLQMLGEKCWPGNLNIADFNMRECCAAAIDATAGAENPGSCI</sequence>
<keyword evidence="2" id="KW-1185">Reference proteome</keyword>
<name>A0A844AWI0_9RHOB</name>
<dbReference type="Proteomes" id="UP000436694">
    <property type="component" value="Unassembled WGS sequence"/>
</dbReference>
<gene>
    <name evidence="1" type="ORF">GG681_16490</name>
</gene>
<dbReference type="EMBL" id="WIXK01000012">
    <property type="protein sequence ID" value="MQY44247.1"/>
    <property type="molecule type" value="Genomic_DNA"/>
</dbReference>
<proteinExistence type="predicted"/>
<evidence type="ECO:0000313" key="2">
    <source>
        <dbReference type="Proteomes" id="UP000436694"/>
    </source>
</evidence>
<organism evidence="1 2">
    <name type="scientific">Tritonibacter aquimaris</name>
    <dbReference type="NCBI Taxonomy" id="2663379"/>
    <lineage>
        <taxon>Bacteria</taxon>
        <taxon>Pseudomonadati</taxon>
        <taxon>Pseudomonadota</taxon>
        <taxon>Alphaproteobacteria</taxon>
        <taxon>Rhodobacterales</taxon>
        <taxon>Paracoccaceae</taxon>
        <taxon>Tritonibacter</taxon>
    </lineage>
</organism>
<dbReference type="AlphaFoldDB" id="A0A844AWI0"/>
<reference evidence="1 2" key="1">
    <citation type="submission" date="2019-10" db="EMBL/GenBank/DDBJ databases">
        <title>Epibacterium sp. nov., isolated from seawater.</title>
        <authorList>
            <person name="Zhang X."/>
            <person name="Li N."/>
        </authorList>
    </citation>
    <scope>NUCLEOTIDE SEQUENCE [LARGE SCALE GENOMIC DNA]</scope>
    <source>
        <strain evidence="1 2">SM1969</strain>
    </source>
</reference>
<evidence type="ECO:0000313" key="1">
    <source>
        <dbReference type="EMBL" id="MQY44247.1"/>
    </source>
</evidence>
<protein>
    <submittedName>
        <fullName evidence="1">Uncharacterized protein</fullName>
    </submittedName>
</protein>
<dbReference type="RefSeq" id="WP_153549142.1">
    <property type="nucleotide sequence ID" value="NZ_WIXK01000012.1"/>
</dbReference>